<accession>X0W244</accession>
<dbReference type="InterPro" id="IPR023468">
    <property type="entry name" value="Riboflavin_kinase"/>
</dbReference>
<dbReference type="Gene3D" id="3.40.50.620">
    <property type="entry name" value="HUPs"/>
    <property type="match status" value="1"/>
</dbReference>
<dbReference type="Pfam" id="PF01687">
    <property type="entry name" value="Flavokinase"/>
    <property type="match status" value="1"/>
</dbReference>
<dbReference type="UniPathway" id="UPA00276">
    <property type="reaction ID" value="UER00406"/>
</dbReference>
<evidence type="ECO:0000256" key="13">
    <source>
        <dbReference type="ARBA" id="ARBA00022827"/>
    </source>
</evidence>
<keyword evidence="15" id="KW-0511">Multifunctional enzyme</keyword>
<name>X0W244_9ZZZZ</name>
<evidence type="ECO:0000256" key="2">
    <source>
        <dbReference type="ARBA" id="ARBA00005201"/>
    </source>
</evidence>
<keyword evidence="10" id="KW-0548">Nucleotidyltransferase</keyword>
<comment type="similarity">
    <text evidence="3">Belongs to the RibF family.</text>
</comment>
<dbReference type="EMBL" id="BARS01033341">
    <property type="protein sequence ID" value="GAG24869.1"/>
    <property type="molecule type" value="Genomic_DNA"/>
</dbReference>
<feature type="domain" description="Riboflavin kinase" evidence="16">
    <location>
        <begin position="127"/>
        <end position="251"/>
    </location>
</feature>
<organism evidence="17">
    <name type="scientific">marine sediment metagenome</name>
    <dbReference type="NCBI Taxonomy" id="412755"/>
    <lineage>
        <taxon>unclassified sequences</taxon>
        <taxon>metagenomes</taxon>
        <taxon>ecological metagenomes</taxon>
    </lineage>
</organism>
<keyword evidence="11" id="KW-0547">Nucleotide-binding</keyword>
<proteinExistence type="inferred from homology"/>
<keyword evidence="7" id="KW-0285">Flavoprotein</keyword>
<dbReference type="GO" id="GO:0005524">
    <property type="term" value="F:ATP binding"/>
    <property type="evidence" value="ECO:0007669"/>
    <property type="project" value="UniProtKB-KW"/>
</dbReference>
<protein>
    <recommendedName>
        <fullName evidence="6">Bifunctional riboflavin kinase/FMN adenylyltransferase</fullName>
        <ecNumber evidence="4">2.7.1.26</ecNumber>
        <ecNumber evidence="5">2.7.7.2</ecNumber>
    </recommendedName>
</protein>
<dbReference type="InterPro" id="IPR015864">
    <property type="entry name" value="FAD_synthase"/>
</dbReference>
<dbReference type="SUPFAM" id="SSF52374">
    <property type="entry name" value="Nucleotidylyl transferase"/>
    <property type="match status" value="1"/>
</dbReference>
<dbReference type="Pfam" id="PF06574">
    <property type="entry name" value="FAD_syn"/>
    <property type="match status" value="1"/>
</dbReference>
<dbReference type="FunFam" id="2.40.30.30:FF:000003">
    <property type="entry name" value="Riboflavin biosynthesis protein"/>
    <property type="match status" value="1"/>
</dbReference>
<feature type="non-terminal residue" evidence="17">
    <location>
        <position position="1"/>
    </location>
</feature>
<evidence type="ECO:0000256" key="15">
    <source>
        <dbReference type="ARBA" id="ARBA00023268"/>
    </source>
</evidence>
<dbReference type="PANTHER" id="PTHR22749">
    <property type="entry name" value="RIBOFLAVIN KINASE/FMN ADENYLYLTRANSFERASE"/>
    <property type="match status" value="1"/>
</dbReference>
<evidence type="ECO:0000259" key="16">
    <source>
        <dbReference type="SMART" id="SM00904"/>
    </source>
</evidence>
<keyword evidence="14" id="KW-0067">ATP-binding</keyword>
<keyword evidence="8" id="KW-0288">FMN</keyword>
<comment type="pathway">
    <text evidence="2">Cofactor biosynthesis; FMN biosynthesis; FMN from riboflavin (ATP route): step 1/1.</text>
</comment>
<evidence type="ECO:0000256" key="3">
    <source>
        <dbReference type="ARBA" id="ARBA00010214"/>
    </source>
</evidence>
<comment type="caution">
    <text evidence="17">The sequence shown here is derived from an EMBL/GenBank/DDBJ whole genome shotgun (WGS) entry which is preliminary data.</text>
</comment>
<evidence type="ECO:0000256" key="12">
    <source>
        <dbReference type="ARBA" id="ARBA00022777"/>
    </source>
</evidence>
<dbReference type="EC" id="2.7.7.2" evidence="5"/>
<dbReference type="SUPFAM" id="SSF82114">
    <property type="entry name" value="Riboflavin kinase-like"/>
    <property type="match status" value="1"/>
</dbReference>
<dbReference type="InterPro" id="IPR015865">
    <property type="entry name" value="Riboflavin_kinase_bac/euk"/>
</dbReference>
<dbReference type="GO" id="GO:0006747">
    <property type="term" value="P:FAD biosynthetic process"/>
    <property type="evidence" value="ECO:0007669"/>
    <property type="project" value="UniProtKB-UniPathway"/>
</dbReference>
<dbReference type="AlphaFoldDB" id="X0W244"/>
<evidence type="ECO:0000256" key="1">
    <source>
        <dbReference type="ARBA" id="ARBA00004726"/>
    </source>
</evidence>
<evidence type="ECO:0000256" key="14">
    <source>
        <dbReference type="ARBA" id="ARBA00022840"/>
    </source>
</evidence>
<evidence type="ECO:0000256" key="11">
    <source>
        <dbReference type="ARBA" id="ARBA00022741"/>
    </source>
</evidence>
<dbReference type="CDD" id="cd02064">
    <property type="entry name" value="FAD_synthetase_N"/>
    <property type="match status" value="1"/>
</dbReference>
<keyword evidence="12" id="KW-0418">Kinase</keyword>
<dbReference type="Gene3D" id="2.40.30.30">
    <property type="entry name" value="Riboflavin kinase-like"/>
    <property type="match status" value="1"/>
</dbReference>
<dbReference type="InterPro" id="IPR023465">
    <property type="entry name" value="Riboflavin_kinase_dom_sf"/>
</dbReference>
<gene>
    <name evidence="17" type="ORF">S01H1_51654</name>
</gene>
<keyword evidence="13" id="KW-0274">FAD</keyword>
<evidence type="ECO:0000256" key="6">
    <source>
        <dbReference type="ARBA" id="ARBA00018483"/>
    </source>
</evidence>
<dbReference type="GO" id="GO:0008531">
    <property type="term" value="F:riboflavin kinase activity"/>
    <property type="evidence" value="ECO:0007669"/>
    <property type="project" value="UniProtKB-EC"/>
</dbReference>
<dbReference type="GO" id="GO:0009231">
    <property type="term" value="P:riboflavin biosynthetic process"/>
    <property type="evidence" value="ECO:0007669"/>
    <property type="project" value="InterPro"/>
</dbReference>
<evidence type="ECO:0000256" key="10">
    <source>
        <dbReference type="ARBA" id="ARBA00022695"/>
    </source>
</evidence>
<sequence length="258" mass="28391">QHPEDLFSPKAKLPFLTDMKARTSFLKKEGVDFVAPLSFSRELAQLDARSFICLLQKHLKMRRLVIGSDFALGHDRAGDTTALEKLGKEIGFKVTIVLPLEINGEVVSSTAIRQAMAAGDMPRVRKLAGHYFSLHGKVVPGTGRGEGLGFPTANLNVSKGQALPPDGVYASWAHINGEAYESLTNVGLCPTFDSTERTIETYIIDYSGDLYGNDLYVDMVGKLREEEKFDSIDDLKVQITDDIERGRKILESADGTKL</sequence>
<dbReference type="UniPathway" id="UPA00277">
    <property type="reaction ID" value="UER00407"/>
</dbReference>
<comment type="pathway">
    <text evidence="1">Cofactor biosynthesis; FAD biosynthesis; FAD from FMN: step 1/1.</text>
</comment>
<reference evidence="17" key="1">
    <citation type="journal article" date="2014" name="Front. Microbiol.">
        <title>High frequency of phylogenetically diverse reductive dehalogenase-homologous genes in deep subseafloor sedimentary metagenomes.</title>
        <authorList>
            <person name="Kawai M."/>
            <person name="Futagami T."/>
            <person name="Toyoda A."/>
            <person name="Takaki Y."/>
            <person name="Nishi S."/>
            <person name="Hori S."/>
            <person name="Arai W."/>
            <person name="Tsubouchi T."/>
            <person name="Morono Y."/>
            <person name="Uchiyama I."/>
            <person name="Ito T."/>
            <person name="Fujiyama A."/>
            <person name="Inagaki F."/>
            <person name="Takami H."/>
        </authorList>
    </citation>
    <scope>NUCLEOTIDE SEQUENCE</scope>
    <source>
        <strain evidence="17">Expedition CK06-06</strain>
    </source>
</reference>
<evidence type="ECO:0000256" key="5">
    <source>
        <dbReference type="ARBA" id="ARBA00012393"/>
    </source>
</evidence>
<evidence type="ECO:0000256" key="8">
    <source>
        <dbReference type="ARBA" id="ARBA00022643"/>
    </source>
</evidence>
<dbReference type="InterPro" id="IPR002606">
    <property type="entry name" value="Riboflavin_kinase_bac"/>
</dbReference>
<evidence type="ECO:0000256" key="7">
    <source>
        <dbReference type="ARBA" id="ARBA00022630"/>
    </source>
</evidence>
<dbReference type="GO" id="GO:0009398">
    <property type="term" value="P:FMN biosynthetic process"/>
    <property type="evidence" value="ECO:0007669"/>
    <property type="project" value="UniProtKB-UniPathway"/>
</dbReference>
<dbReference type="SMART" id="SM00904">
    <property type="entry name" value="Flavokinase"/>
    <property type="match status" value="1"/>
</dbReference>
<dbReference type="InterPro" id="IPR014729">
    <property type="entry name" value="Rossmann-like_a/b/a_fold"/>
</dbReference>
<dbReference type="EC" id="2.7.1.26" evidence="4"/>
<keyword evidence="9" id="KW-0808">Transferase</keyword>
<dbReference type="PANTHER" id="PTHR22749:SF6">
    <property type="entry name" value="RIBOFLAVIN KINASE"/>
    <property type="match status" value="1"/>
</dbReference>
<dbReference type="GO" id="GO:0003919">
    <property type="term" value="F:FMN adenylyltransferase activity"/>
    <property type="evidence" value="ECO:0007669"/>
    <property type="project" value="UniProtKB-EC"/>
</dbReference>
<evidence type="ECO:0000256" key="9">
    <source>
        <dbReference type="ARBA" id="ARBA00022679"/>
    </source>
</evidence>
<evidence type="ECO:0000313" key="17">
    <source>
        <dbReference type="EMBL" id="GAG24869.1"/>
    </source>
</evidence>
<dbReference type="NCBIfam" id="TIGR00083">
    <property type="entry name" value="ribF"/>
    <property type="match status" value="1"/>
</dbReference>
<evidence type="ECO:0000256" key="4">
    <source>
        <dbReference type="ARBA" id="ARBA00012105"/>
    </source>
</evidence>